<feature type="transmembrane region" description="Helical" evidence="1">
    <location>
        <begin position="31"/>
        <end position="53"/>
    </location>
</feature>
<sequence length="91" mass="9437">MTRSITIIIVMLLGPAGLVFAAGYTGFLSTGSHYLSTGILLAAWAIGIAALIMSRWSATIKVAVIAAYTLASIPAFWFIGLLAVCSTGNCL</sequence>
<accession>A0A7H0LFI1</accession>
<feature type="transmembrane region" description="Helical" evidence="1">
    <location>
        <begin position="65"/>
        <end position="84"/>
    </location>
</feature>
<keyword evidence="3" id="KW-1185">Reference proteome</keyword>
<protein>
    <submittedName>
        <fullName evidence="2">Uncharacterized protein</fullName>
    </submittedName>
</protein>
<reference evidence="2 3" key="1">
    <citation type="submission" date="2020-09" db="EMBL/GenBank/DDBJ databases">
        <title>Sphingomonas sp., a new species isolated from pork steak.</title>
        <authorList>
            <person name="Heidler von Heilborn D."/>
        </authorList>
    </citation>
    <scope>NUCLEOTIDE SEQUENCE [LARGE SCALE GENOMIC DNA]</scope>
    <source>
        <strain evidence="3">S8-3T</strain>
    </source>
</reference>
<evidence type="ECO:0000256" key="1">
    <source>
        <dbReference type="SAM" id="Phobius"/>
    </source>
</evidence>
<keyword evidence="1" id="KW-0472">Membrane</keyword>
<evidence type="ECO:0000313" key="3">
    <source>
        <dbReference type="Proteomes" id="UP000516148"/>
    </source>
</evidence>
<keyword evidence="1" id="KW-1133">Transmembrane helix</keyword>
<dbReference type="KEGG" id="spap:H3Z74_17000"/>
<dbReference type="RefSeq" id="WP_187760762.1">
    <property type="nucleotide sequence ID" value="NZ_CP061038.1"/>
</dbReference>
<keyword evidence="1" id="KW-0812">Transmembrane</keyword>
<name>A0A7H0LFI1_9SPHN</name>
<dbReference type="Proteomes" id="UP000516148">
    <property type="component" value="Chromosome"/>
</dbReference>
<organism evidence="2 3">
    <name type="scientific">Sphingomonas alpina</name>
    <dbReference type="NCBI Taxonomy" id="653931"/>
    <lineage>
        <taxon>Bacteria</taxon>
        <taxon>Pseudomonadati</taxon>
        <taxon>Pseudomonadota</taxon>
        <taxon>Alphaproteobacteria</taxon>
        <taxon>Sphingomonadales</taxon>
        <taxon>Sphingomonadaceae</taxon>
        <taxon>Sphingomonas</taxon>
    </lineage>
</organism>
<proteinExistence type="predicted"/>
<dbReference type="AlphaFoldDB" id="A0A7H0LFI1"/>
<dbReference type="EMBL" id="CP061038">
    <property type="protein sequence ID" value="QNQ08434.1"/>
    <property type="molecule type" value="Genomic_DNA"/>
</dbReference>
<evidence type="ECO:0000313" key="2">
    <source>
        <dbReference type="EMBL" id="QNQ08434.1"/>
    </source>
</evidence>
<gene>
    <name evidence="2" type="ORF">H3Z74_17000</name>
</gene>